<feature type="region of interest" description="Disordered" evidence="3">
    <location>
        <begin position="355"/>
        <end position="449"/>
    </location>
</feature>
<organism evidence="6 7">
    <name type="scientific">Oribacterium asaccharolyticum ACB7</name>
    <dbReference type="NCBI Taxonomy" id="796944"/>
    <lineage>
        <taxon>Bacteria</taxon>
        <taxon>Bacillati</taxon>
        <taxon>Bacillota</taxon>
        <taxon>Clostridia</taxon>
        <taxon>Lachnospirales</taxon>
        <taxon>Lachnospiraceae</taxon>
        <taxon>Oribacterium</taxon>
    </lineage>
</organism>
<keyword evidence="7" id="KW-1185">Reference proteome</keyword>
<evidence type="ECO:0000256" key="3">
    <source>
        <dbReference type="SAM" id="MobiDB-lite"/>
    </source>
</evidence>
<comment type="caution">
    <text evidence="6">The sequence shown here is derived from an EMBL/GenBank/DDBJ whole genome shotgun (WGS) entry which is preliminary data.</text>
</comment>
<evidence type="ECO:0000256" key="4">
    <source>
        <dbReference type="SAM" id="Phobius"/>
    </source>
</evidence>
<keyword evidence="4" id="KW-0812">Transmembrane</keyword>
<keyword evidence="2" id="KW-0378">Hydrolase</keyword>
<evidence type="ECO:0000313" key="7">
    <source>
        <dbReference type="Proteomes" id="UP000003527"/>
    </source>
</evidence>
<dbReference type="PROSITE" id="PS51677">
    <property type="entry name" value="NODB"/>
    <property type="match status" value="1"/>
</dbReference>
<dbReference type="PATRIC" id="fig|796944.3.peg.755"/>
<dbReference type="CDD" id="cd10954">
    <property type="entry name" value="CE4_CtAXE_like"/>
    <property type="match status" value="1"/>
</dbReference>
<feature type="compositionally biased region" description="Low complexity" evidence="3">
    <location>
        <begin position="99"/>
        <end position="112"/>
    </location>
</feature>
<reference evidence="6 7" key="1">
    <citation type="submission" date="2011-08" db="EMBL/GenBank/DDBJ databases">
        <title>The Genome Sequence of Oribacterium sp. ACB7.</title>
        <authorList>
            <consortium name="The Broad Institute Genome Sequencing Platform"/>
            <person name="Earl A."/>
            <person name="Ward D."/>
            <person name="Feldgarden M."/>
            <person name="Gevers D."/>
            <person name="Sizova M."/>
            <person name="Hazen A."/>
            <person name="Epstein S."/>
            <person name="Young S.K."/>
            <person name="Zeng Q."/>
            <person name="Gargeya S."/>
            <person name="Fitzgerald M."/>
            <person name="Haas B."/>
            <person name="Abouelleil A."/>
            <person name="Alvarado L."/>
            <person name="Arachchi H.M."/>
            <person name="Berlin A."/>
            <person name="Brown A."/>
            <person name="Chapman S.B."/>
            <person name="Chen Z."/>
            <person name="Dunbar C."/>
            <person name="Freedman E."/>
            <person name="Gearin G."/>
            <person name="Gellesch M."/>
            <person name="Goldberg J."/>
            <person name="Griggs A."/>
            <person name="Gujja S."/>
            <person name="Heiman D."/>
            <person name="Howarth C."/>
            <person name="Larson L."/>
            <person name="Lui A."/>
            <person name="MacDonald P.J.P."/>
            <person name="Montmayeur A."/>
            <person name="Murphy C."/>
            <person name="Neiman D."/>
            <person name="Pearson M."/>
            <person name="Priest M."/>
            <person name="Roberts A."/>
            <person name="Saif S."/>
            <person name="Shea T."/>
            <person name="Shenoy N."/>
            <person name="Sisk P."/>
            <person name="Stolte C."/>
            <person name="Sykes S."/>
            <person name="Wortman J."/>
            <person name="Nusbaum C."/>
            <person name="Birren B."/>
        </authorList>
    </citation>
    <scope>NUCLEOTIDE SEQUENCE [LARGE SCALE GENOMIC DNA]</scope>
    <source>
        <strain evidence="6 7">ACB7</strain>
    </source>
</reference>
<dbReference type="PANTHER" id="PTHR10587">
    <property type="entry name" value="GLYCOSYL TRANSFERASE-RELATED"/>
    <property type="match status" value="1"/>
</dbReference>
<keyword evidence="1" id="KW-0479">Metal-binding</keyword>
<evidence type="ECO:0000256" key="1">
    <source>
        <dbReference type="ARBA" id="ARBA00022723"/>
    </source>
</evidence>
<dbReference type="RefSeq" id="WP_009535995.1">
    <property type="nucleotide sequence ID" value="NZ_JH414504.1"/>
</dbReference>
<dbReference type="SUPFAM" id="SSF88713">
    <property type="entry name" value="Glycoside hydrolase/deacetylase"/>
    <property type="match status" value="1"/>
</dbReference>
<dbReference type="HOGENOM" id="CLU_609490_0_0_9"/>
<dbReference type="Gene3D" id="3.20.20.370">
    <property type="entry name" value="Glycoside hydrolase/deacetylase"/>
    <property type="match status" value="1"/>
</dbReference>
<dbReference type="InterPro" id="IPR011330">
    <property type="entry name" value="Glyco_hydro/deAcase_b/a-brl"/>
</dbReference>
<dbReference type="EMBL" id="AFZD01000012">
    <property type="protein sequence ID" value="EHL12846.1"/>
    <property type="molecule type" value="Genomic_DNA"/>
</dbReference>
<feature type="compositionally biased region" description="Polar residues" evidence="3">
    <location>
        <begin position="20"/>
        <end position="29"/>
    </location>
</feature>
<dbReference type="Proteomes" id="UP000003527">
    <property type="component" value="Unassembled WGS sequence"/>
</dbReference>
<keyword evidence="4" id="KW-0472">Membrane</keyword>
<dbReference type="PANTHER" id="PTHR10587:SF133">
    <property type="entry name" value="CHITIN DEACETYLASE 1-RELATED"/>
    <property type="match status" value="1"/>
</dbReference>
<dbReference type="Pfam" id="PF01522">
    <property type="entry name" value="Polysacc_deac_1"/>
    <property type="match status" value="1"/>
</dbReference>
<proteinExistence type="predicted"/>
<feature type="transmembrane region" description="Helical" evidence="4">
    <location>
        <begin position="61"/>
        <end position="84"/>
    </location>
</feature>
<dbReference type="GO" id="GO:0016020">
    <property type="term" value="C:membrane"/>
    <property type="evidence" value="ECO:0007669"/>
    <property type="project" value="TreeGrafter"/>
</dbReference>
<evidence type="ECO:0000313" key="6">
    <source>
        <dbReference type="EMBL" id="EHL12846.1"/>
    </source>
</evidence>
<gene>
    <name evidence="6" type="ORF">HMPREF9624_00048</name>
</gene>
<feature type="region of interest" description="Disordered" evidence="3">
    <location>
        <begin position="1"/>
        <end position="30"/>
    </location>
</feature>
<feature type="compositionally biased region" description="Basic and acidic residues" evidence="3">
    <location>
        <begin position="1"/>
        <end position="19"/>
    </location>
</feature>
<feature type="compositionally biased region" description="Basic and acidic residues" evidence="3">
    <location>
        <begin position="379"/>
        <end position="392"/>
    </location>
</feature>
<evidence type="ECO:0000256" key="2">
    <source>
        <dbReference type="ARBA" id="ARBA00022801"/>
    </source>
</evidence>
<dbReference type="AlphaFoldDB" id="G9WT14"/>
<feature type="compositionally biased region" description="Low complexity" evidence="3">
    <location>
        <begin position="393"/>
        <end position="407"/>
    </location>
</feature>
<dbReference type="InterPro" id="IPR050248">
    <property type="entry name" value="Polysacc_deacetylase_ArnD"/>
</dbReference>
<protein>
    <recommendedName>
        <fullName evidence="5">NodB homology domain-containing protein</fullName>
    </recommendedName>
</protein>
<sequence length="449" mass="49707">MADKRKLGSGEKKFRDRSQNYKSSRNVHSNIKRKRVLTEEEKRILMRRRARRKRQAEQKKARIIFALALVFCLFVVFQVFAMAFRFIEKSRKAQKEESVTVVESSVESSPAESTEESTEEESPSEGETNAEGMVFSGGRYIDPSKPMVALTFDDGPDVQVDGVLMDELEKVNGRATFFVVGQRVEKFPEDIKNTVERGHEIGNHSYDHDIHLSSKGQDYIRNEFDKTDDAVEKAAGVRPALVRLPGGNISNDVKAVVKKPLIFWSIDTEDWRSRDAVKTQNSILSQVKDGDIVLMHALYLSTAQACKTVIPELHARGYQLVTVSELIHFRGQNVQGGNGVQYKNFPPIETAAAESSTASSVSETVKETSVQSSLQSVKESSKSSETKKETKSTKTASKSTESKSNTEATKESGNIVENPGIATESKTAEKSTKESAGNIAGAIDAEDPQ</sequence>
<feature type="compositionally biased region" description="Low complexity" evidence="3">
    <location>
        <begin position="355"/>
        <end position="378"/>
    </location>
</feature>
<evidence type="ECO:0000259" key="5">
    <source>
        <dbReference type="PROSITE" id="PS51677"/>
    </source>
</evidence>
<dbReference type="GO" id="GO:0016810">
    <property type="term" value="F:hydrolase activity, acting on carbon-nitrogen (but not peptide) bonds"/>
    <property type="evidence" value="ECO:0007669"/>
    <property type="project" value="InterPro"/>
</dbReference>
<dbReference type="GO" id="GO:0046872">
    <property type="term" value="F:metal ion binding"/>
    <property type="evidence" value="ECO:0007669"/>
    <property type="project" value="UniProtKB-KW"/>
</dbReference>
<keyword evidence="4" id="KW-1133">Transmembrane helix</keyword>
<feature type="region of interest" description="Disordered" evidence="3">
    <location>
        <begin position="98"/>
        <end position="132"/>
    </location>
</feature>
<dbReference type="InterPro" id="IPR002509">
    <property type="entry name" value="NODB_dom"/>
</dbReference>
<dbReference type="GO" id="GO:0005975">
    <property type="term" value="P:carbohydrate metabolic process"/>
    <property type="evidence" value="ECO:0007669"/>
    <property type="project" value="InterPro"/>
</dbReference>
<accession>G9WT14</accession>
<feature type="compositionally biased region" description="Acidic residues" evidence="3">
    <location>
        <begin position="113"/>
        <end position="124"/>
    </location>
</feature>
<name>G9WT14_9FIRM</name>
<feature type="domain" description="NodB homology" evidence="5">
    <location>
        <begin position="146"/>
        <end position="321"/>
    </location>
</feature>